<comment type="caution">
    <text evidence="2">The sequence shown here is derived from an EMBL/GenBank/DDBJ whole genome shotgun (WGS) entry which is preliminary data.</text>
</comment>
<accession>A0A939JZJ3</accession>
<dbReference type="PIRSF" id="PIRSF008757">
    <property type="entry name" value="UCP008757"/>
    <property type="match status" value="1"/>
</dbReference>
<name>A0A939JZJ3_9BACT</name>
<evidence type="ECO:0000313" key="2">
    <source>
        <dbReference type="EMBL" id="MBO0931001.1"/>
    </source>
</evidence>
<sequence length="168" mass="18978">MDAQQNHTDDLTRITFQEERLQFDTFTPETAWQLGMRLKAAVEALGKAVAIDIQLVNQPLFFFAMPGTTPDNVDWIRRKRNVVHRYHRSSYAIGLELKQTQTTLQDRPWLDVQDHAAAGGCFPVWLRGTGFIGTITISGLPQRQDHNIVVAVLCDWFGVPASELALTD</sequence>
<dbReference type="Gene3D" id="3.30.450.150">
    <property type="entry name" value="Haem-degrading domain"/>
    <property type="match status" value="1"/>
</dbReference>
<dbReference type="AlphaFoldDB" id="A0A939JZJ3"/>
<gene>
    <name evidence="2" type="ORF">J2I48_08360</name>
</gene>
<reference evidence="2 3" key="1">
    <citation type="submission" date="2021-03" db="EMBL/GenBank/DDBJ databases">
        <title>Fibrella sp. HMF5036 genome sequencing and assembly.</title>
        <authorList>
            <person name="Kang H."/>
            <person name="Kim H."/>
            <person name="Bae S."/>
            <person name="Joh K."/>
        </authorList>
    </citation>
    <scope>NUCLEOTIDE SEQUENCE [LARGE SCALE GENOMIC DNA]</scope>
    <source>
        <strain evidence="2 3">HMF5036</strain>
    </source>
</reference>
<evidence type="ECO:0000256" key="1">
    <source>
        <dbReference type="HAMAP-Rule" id="MF_00761"/>
    </source>
</evidence>
<dbReference type="Proteomes" id="UP000664795">
    <property type="component" value="Unassembled WGS sequence"/>
</dbReference>
<proteinExistence type="inferred from homology"/>
<dbReference type="NCBIfam" id="NF002696">
    <property type="entry name" value="PRK02487.1-5"/>
    <property type="match status" value="1"/>
</dbReference>
<dbReference type="InterPro" id="IPR038084">
    <property type="entry name" value="PduO/GlcC-like_sf"/>
</dbReference>
<dbReference type="Pfam" id="PF03928">
    <property type="entry name" value="HbpS-like"/>
    <property type="match status" value="1"/>
</dbReference>
<dbReference type="HAMAP" id="MF_00761">
    <property type="entry name" value="UPF0303"/>
    <property type="match status" value="1"/>
</dbReference>
<organism evidence="2 3">
    <name type="scientific">Fibrella aquatilis</name>
    <dbReference type="NCBI Taxonomy" id="2817059"/>
    <lineage>
        <taxon>Bacteria</taxon>
        <taxon>Pseudomonadati</taxon>
        <taxon>Bacteroidota</taxon>
        <taxon>Cytophagia</taxon>
        <taxon>Cytophagales</taxon>
        <taxon>Spirosomataceae</taxon>
        <taxon>Fibrella</taxon>
    </lineage>
</organism>
<dbReference type="InterPro" id="IPR010371">
    <property type="entry name" value="YBR137W-like"/>
</dbReference>
<evidence type="ECO:0000313" key="3">
    <source>
        <dbReference type="Proteomes" id="UP000664795"/>
    </source>
</evidence>
<dbReference type="PANTHER" id="PTHR28255">
    <property type="match status" value="1"/>
</dbReference>
<dbReference type="InterPro" id="IPR005624">
    <property type="entry name" value="PduO/GlcC-like"/>
</dbReference>
<dbReference type="RefSeq" id="WP_207334965.1">
    <property type="nucleotide sequence ID" value="NZ_JAFMYU010000005.1"/>
</dbReference>
<protein>
    <recommendedName>
        <fullName evidence="1">UPF0303 protein J2I48_08360</fullName>
    </recommendedName>
</protein>
<comment type="similarity">
    <text evidence="1">Belongs to the UPF0303 family.</text>
</comment>
<dbReference type="SUPFAM" id="SSF143744">
    <property type="entry name" value="GlcG-like"/>
    <property type="match status" value="1"/>
</dbReference>
<dbReference type="EMBL" id="JAFMYU010000005">
    <property type="protein sequence ID" value="MBO0931001.1"/>
    <property type="molecule type" value="Genomic_DNA"/>
</dbReference>
<keyword evidence="3" id="KW-1185">Reference proteome</keyword>
<dbReference type="PANTHER" id="PTHR28255:SF1">
    <property type="entry name" value="UPF0303 PROTEIN YBR137W"/>
    <property type="match status" value="1"/>
</dbReference>